<name>A0A941INF2_9ACTN</name>
<reference evidence="2" key="1">
    <citation type="submission" date="2021-04" db="EMBL/GenBank/DDBJ databases">
        <title>Genome based classification of Actinospica acidithermotolerans sp. nov., an actinobacterium isolated from an Indonesian hot spring.</title>
        <authorList>
            <person name="Kusuma A.B."/>
            <person name="Putra K.E."/>
            <person name="Nafisah S."/>
            <person name="Loh J."/>
            <person name="Nouioui I."/>
            <person name="Goodfellow M."/>
        </authorList>
    </citation>
    <scope>NUCLEOTIDE SEQUENCE</scope>
    <source>
        <strain evidence="2">CSCA 57</strain>
    </source>
</reference>
<evidence type="ECO:0000259" key="1">
    <source>
        <dbReference type="Pfam" id="PF01370"/>
    </source>
</evidence>
<dbReference type="EMBL" id="JAGSOG010000004">
    <property type="protein sequence ID" value="MBR7831957.1"/>
    <property type="molecule type" value="Genomic_DNA"/>
</dbReference>
<evidence type="ECO:0000313" key="2">
    <source>
        <dbReference type="EMBL" id="MBR7831957.1"/>
    </source>
</evidence>
<dbReference type="RefSeq" id="WP_212526494.1">
    <property type="nucleotide sequence ID" value="NZ_JAGSOG010000004.1"/>
</dbReference>
<dbReference type="Proteomes" id="UP000675781">
    <property type="component" value="Unassembled WGS sequence"/>
</dbReference>
<dbReference type="Pfam" id="PF01370">
    <property type="entry name" value="Epimerase"/>
    <property type="match status" value="1"/>
</dbReference>
<dbReference type="PANTHER" id="PTHR43245:SF13">
    <property type="entry name" value="UDP-D-APIOSE_UDP-D-XYLOSE SYNTHASE 2"/>
    <property type="match status" value="1"/>
</dbReference>
<dbReference type="AlphaFoldDB" id="A0A941INF2"/>
<proteinExistence type="predicted"/>
<organism evidence="2 3">
    <name type="scientific">Actinospica durhamensis</name>
    <dbReference type="NCBI Taxonomy" id="1508375"/>
    <lineage>
        <taxon>Bacteria</taxon>
        <taxon>Bacillati</taxon>
        <taxon>Actinomycetota</taxon>
        <taxon>Actinomycetes</taxon>
        <taxon>Catenulisporales</taxon>
        <taxon>Actinospicaceae</taxon>
        <taxon>Actinospica</taxon>
    </lineage>
</organism>
<keyword evidence="3" id="KW-1185">Reference proteome</keyword>
<sequence length="330" mass="35789">MSASRVVVTGGCGFIGGHLVERLISRGDEVTILDRTPPPPHQKLARQHARYLEGDVLDTAALRRAVTDGVDVVFHLAAMVGVDQYLARPLEVIDVNLMGTRNVLDLASGVGAKVVIASTSEVFGKNPSVPWREDDDRVLGSTAADRWAYSSSKALAEHLTFGFVRQRRLQATIVRYFNVYGGGQRPGFIVSRSVHRALNGRPLVVYDTGDQTRSFTYVQDAVGATLLAADHPAAIGEAFNVGSMTETTVGDTIRLISELAGPPSAPISYVDTQATLGQAYEDLNRRIPDNTKARTLLRWNPTTTLKDGLAQTIAWARDNPWWLALPDSGA</sequence>
<dbReference type="InterPro" id="IPR036291">
    <property type="entry name" value="NAD(P)-bd_dom_sf"/>
</dbReference>
<accession>A0A941INF2</accession>
<gene>
    <name evidence="2" type="ORF">KDL01_01715</name>
</gene>
<dbReference type="SUPFAM" id="SSF51735">
    <property type="entry name" value="NAD(P)-binding Rossmann-fold domains"/>
    <property type="match status" value="1"/>
</dbReference>
<evidence type="ECO:0000313" key="3">
    <source>
        <dbReference type="Proteomes" id="UP000675781"/>
    </source>
</evidence>
<protein>
    <submittedName>
        <fullName evidence="2">NAD-dependent epimerase/dehydratase family protein</fullName>
    </submittedName>
</protein>
<dbReference type="InterPro" id="IPR001509">
    <property type="entry name" value="Epimerase_deHydtase"/>
</dbReference>
<dbReference type="Gene3D" id="3.40.50.720">
    <property type="entry name" value="NAD(P)-binding Rossmann-like Domain"/>
    <property type="match status" value="1"/>
</dbReference>
<dbReference type="InterPro" id="IPR050177">
    <property type="entry name" value="Lipid_A_modif_metabolic_enz"/>
</dbReference>
<dbReference type="PANTHER" id="PTHR43245">
    <property type="entry name" value="BIFUNCTIONAL POLYMYXIN RESISTANCE PROTEIN ARNA"/>
    <property type="match status" value="1"/>
</dbReference>
<comment type="caution">
    <text evidence="2">The sequence shown here is derived from an EMBL/GenBank/DDBJ whole genome shotgun (WGS) entry which is preliminary data.</text>
</comment>
<feature type="domain" description="NAD-dependent epimerase/dehydratase" evidence="1">
    <location>
        <begin position="6"/>
        <end position="242"/>
    </location>
</feature>